<keyword evidence="2" id="KW-1185">Reference proteome</keyword>
<evidence type="ECO:0000313" key="2">
    <source>
        <dbReference type="Proteomes" id="UP000242258"/>
    </source>
</evidence>
<dbReference type="STRING" id="1628148.BI198_09155"/>
<dbReference type="AlphaFoldDB" id="A0A1E7Q6N5"/>
<dbReference type="OrthoDB" id="5726114at2"/>
<dbReference type="Proteomes" id="UP000242258">
    <property type="component" value="Unassembled WGS sequence"/>
</dbReference>
<dbReference type="RefSeq" id="WP_070049278.1">
    <property type="nucleotide sequence ID" value="NZ_CBCSDO010000004.1"/>
</dbReference>
<accession>A0A1E7Q6N5</accession>
<proteinExistence type="predicted"/>
<name>A0A1E7Q6N5_9GAMM</name>
<reference evidence="2" key="1">
    <citation type="submission" date="2016-09" db="EMBL/GenBank/DDBJ databases">
        <authorList>
            <person name="Wan X."/>
            <person name="Hou S."/>
        </authorList>
    </citation>
    <scope>NUCLEOTIDE SEQUENCE [LARGE SCALE GENOMIC DNA]</scope>
    <source>
        <strain evidence="2">KH87</strain>
    </source>
</reference>
<dbReference type="EMBL" id="MKEK01000001">
    <property type="protein sequence ID" value="OEY69708.1"/>
    <property type="molecule type" value="Genomic_DNA"/>
</dbReference>
<evidence type="ECO:0008006" key="3">
    <source>
        <dbReference type="Google" id="ProtNLM"/>
    </source>
</evidence>
<comment type="caution">
    <text evidence="1">The sequence shown here is derived from an EMBL/GenBank/DDBJ whole genome shotgun (WGS) entry which is preliminary data.</text>
</comment>
<evidence type="ECO:0000313" key="1">
    <source>
        <dbReference type="EMBL" id="OEY69708.1"/>
    </source>
</evidence>
<protein>
    <recommendedName>
        <fullName evidence="3">DUF3108 domain-containing protein</fullName>
    </recommendedName>
</protein>
<sequence>MQNSDIQAPFAIVGKIHYTSLKEGREQQERGREAFRIDIQSNGSRTISAHGEIDDAPAITRDVFSGLNADLTPQDCFVRISVGHEFKGSAWFTFDDDSCECEALTSIEGRLSQKIKLAKKAPAFGNHAMVNDGLLMSQYDLSKGPGTQVIKGLPLSSPDHRGATGPMLFVVDVAIEYVGKETLSVTAGTFEALHFKIVDVPGLPLEHPEYHIWCTADGHYILLKATVGGYMQTHYELTELSFVPVGRSAS</sequence>
<gene>
    <name evidence="1" type="ORF">BI198_09155</name>
</gene>
<organism evidence="1 2">
    <name type="scientific">Rheinheimera salexigens</name>
    <dbReference type="NCBI Taxonomy" id="1628148"/>
    <lineage>
        <taxon>Bacteria</taxon>
        <taxon>Pseudomonadati</taxon>
        <taxon>Pseudomonadota</taxon>
        <taxon>Gammaproteobacteria</taxon>
        <taxon>Chromatiales</taxon>
        <taxon>Chromatiaceae</taxon>
        <taxon>Rheinheimera</taxon>
    </lineage>
</organism>